<evidence type="ECO:0000313" key="9">
    <source>
        <dbReference type="Proteomes" id="UP000024635"/>
    </source>
</evidence>
<dbReference type="OrthoDB" id="5865902at2759"/>
<dbReference type="EMBL" id="JARK01001357">
    <property type="protein sequence ID" value="EYC20530.1"/>
    <property type="molecule type" value="Genomic_DNA"/>
</dbReference>
<protein>
    <recommendedName>
        <fullName evidence="7">G-protein coupled receptors family 1 profile domain-containing protein</fullName>
    </recommendedName>
</protein>
<dbReference type="SUPFAM" id="SSF81321">
    <property type="entry name" value="Family A G protein-coupled receptor-like"/>
    <property type="match status" value="1"/>
</dbReference>
<evidence type="ECO:0000256" key="6">
    <source>
        <dbReference type="SAM" id="Phobius"/>
    </source>
</evidence>
<feature type="transmembrane region" description="Helical" evidence="6">
    <location>
        <begin position="253"/>
        <end position="276"/>
    </location>
</feature>
<name>A0A016UZH3_9BILA</name>
<gene>
    <name evidence="8" type="primary">Acey_s0021.g260</name>
    <name evidence="8" type="synonym">Acey-aexr-3</name>
    <name evidence="8" type="ORF">Y032_0021g260</name>
</gene>
<feature type="transmembrane region" description="Helical" evidence="6">
    <location>
        <begin position="154"/>
        <end position="175"/>
    </location>
</feature>
<feature type="transmembrane region" description="Helical" evidence="6">
    <location>
        <begin position="195"/>
        <end position="220"/>
    </location>
</feature>
<evidence type="ECO:0000313" key="8">
    <source>
        <dbReference type="EMBL" id="EYC20530.1"/>
    </source>
</evidence>
<evidence type="ECO:0000259" key="7">
    <source>
        <dbReference type="PROSITE" id="PS50262"/>
    </source>
</evidence>
<sequence>MSDDYFPVNENSTEPLLCLPNALIDQHVVVRLLLWMDYFIFFSSILSSFLQLYVLKQANRHIRRSVSDQCLHVFLFSMTMGDFIQTAFCYPIESISQILNNRHELPMILNVTVHFLTWVTLSGSSLSLILLNLDKLLYFKYPLRYSAYVTKKRGITLALVVWTCCVIFVAGAWYFECFKCVDNCSVLHLLHERWGMYLLFSVSVCVMPTLTSLAVALYILKVVSTHRKKLAEEQALYQSGPARQALVSRLRTFYFVFMTTVFTAATLLPFRISSIIMSFSEHHELATCSGTLSRWIMSYLISLNAIFNPLITVTVLPQYRCRLISRLLGTSGNETKTVELTLSSLSTPTGQLLPSGPSHTKTTSPALPTSEE</sequence>
<feature type="domain" description="G-protein coupled receptors family 1 profile" evidence="7">
    <location>
        <begin position="47"/>
        <end position="312"/>
    </location>
</feature>
<dbReference type="CDD" id="cd00637">
    <property type="entry name" value="7tm_classA_rhodopsin-like"/>
    <property type="match status" value="1"/>
</dbReference>
<dbReference type="Proteomes" id="UP000024635">
    <property type="component" value="Unassembled WGS sequence"/>
</dbReference>
<feature type="transmembrane region" description="Helical" evidence="6">
    <location>
        <begin position="32"/>
        <end position="53"/>
    </location>
</feature>
<dbReference type="GO" id="GO:0008188">
    <property type="term" value="F:neuropeptide receptor activity"/>
    <property type="evidence" value="ECO:0007669"/>
    <property type="project" value="InterPro"/>
</dbReference>
<reference evidence="9" key="1">
    <citation type="journal article" date="2015" name="Nat. Genet.">
        <title>The genome and transcriptome of the zoonotic hookworm Ancylostoma ceylanicum identify infection-specific gene families.</title>
        <authorList>
            <person name="Schwarz E.M."/>
            <person name="Hu Y."/>
            <person name="Antoshechkin I."/>
            <person name="Miller M.M."/>
            <person name="Sternberg P.W."/>
            <person name="Aroian R.V."/>
        </authorList>
    </citation>
    <scope>NUCLEOTIDE SEQUENCE</scope>
    <source>
        <strain evidence="9">HY135</strain>
    </source>
</reference>
<dbReference type="Gene3D" id="1.20.1070.10">
    <property type="entry name" value="Rhodopsin 7-helix transmembrane proteins"/>
    <property type="match status" value="1"/>
</dbReference>
<organism evidence="8 9">
    <name type="scientific">Ancylostoma ceylanicum</name>
    <dbReference type="NCBI Taxonomy" id="53326"/>
    <lineage>
        <taxon>Eukaryota</taxon>
        <taxon>Metazoa</taxon>
        <taxon>Ecdysozoa</taxon>
        <taxon>Nematoda</taxon>
        <taxon>Chromadorea</taxon>
        <taxon>Rhabditida</taxon>
        <taxon>Rhabditina</taxon>
        <taxon>Rhabditomorpha</taxon>
        <taxon>Strongyloidea</taxon>
        <taxon>Ancylostomatidae</taxon>
        <taxon>Ancylostomatinae</taxon>
        <taxon>Ancylostoma</taxon>
    </lineage>
</organism>
<evidence type="ECO:0000256" key="1">
    <source>
        <dbReference type="ARBA" id="ARBA00004370"/>
    </source>
</evidence>
<feature type="transmembrane region" description="Helical" evidence="6">
    <location>
        <begin position="296"/>
        <end position="316"/>
    </location>
</feature>
<dbReference type="Pfam" id="PF00001">
    <property type="entry name" value="7tm_1"/>
    <property type="match status" value="1"/>
</dbReference>
<feature type="transmembrane region" description="Helical" evidence="6">
    <location>
        <begin position="73"/>
        <end position="93"/>
    </location>
</feature>
<dbReference type="InterPro" id="IPR000276">
    <property type="entry name" value="GPCR_Rhodpsn"/>
</dbReference>
<dbReference type="InterPro" id="IPR039952">
    <property type="entry name" value="Aex-2"/>
</dbReference>
<evidence type="ECO:0000256" key="3">
    <source>
        <dbReference type="ARBA" id="ARBA00022989"/>
    </source>
</evidence>
<keyword evidence="2 6" id="KW-0812">Transmembrane</keyword>
<feature type="region of interest" description="Disordered" evidence="5">
    <location>
        <begin position="347"/>
        <end position="372"/>
    </location>
</feature>
<dbReference type="GO" id="GO:0016020">
    <property type="term" value="C:membrane"/>
    <property type="evidence" value="ECO:0007669"/>
    <property type="project" value="UniProtKB-SubCell"/>
</dbReference>
<keyword evidence="4 6" id="KW-0472">Membrane</keyword>
<accession>A0A016UZH3</accession>
<keyword evidence="3 6" id="KW-1133">Transmembrane helix</keyword>
<comment type="subcellular location">
    <subcellularLocation>
        <location evidence="1">Membrane</location>
    </subcellularLocation>
</comment>
<keyword evidence="9" id="KW-1185">Reference proteome</keyword>
<comment type="caution">
    <text evidence="8">The sequence shown here is derived from an EMBL/GenBank/DDBJ whole genome shotgun (WGS) entry which is preliminary data.</text>
</comment>
<dbReference type="PANTHER" id="PTHR21643:SF6">
    <property type="entry name" value="G-PROTEIN COUPLED RECEPTORS FAMILY 1 PROFILE DOMAIN-CONTAINING PROTEIN"/>
    <property type="match status" value="1"/>
</dbReference>
<dbReference type="AlphaFoldDB" id="A0A016UZH3"/>
<evidence type="ECO:0000256" key="4">
    <source>
        <dbReference type="ARBA" id="ARBA00023136"/>
    </source>
</evidence>
<dbReference type="PROSITE" id="PS50262">
    <property type="entry name" value="G_PROTEIN_RECEP_F1_2"/>
    <property type="match status" value="1"/>
</dbReference>
<evidence type="ECO:0000256" key="5">
    <source>
        <dbReference type="SAM" id="MobiDB-lite"/>
    </source>
</evidence>
<dbReference type="PANTHER" id="PTHR21643">
    <property type="entry name" value="G-PROTEIN COUPLED RECEPTORS FAMILY 1 PROFILE DOMAIN-CONTAINING PROTEIN-RELATED"/>
    <property type="match status" value="1"/>
</dbReference>
<dbReference type="InterPro" id="IPR017452">
    <property type="entry name" value="GPCR_Rhodpsn_7TM"/>
</dbReference>
<evidence type="ECO:0000256" key="2">
    <source>
        <dbReference type="ARBA" id="ARBA00022692"/>
    </source>
</evidence>
<proteinExistence type="predicted"/>
<feature type="transmembrane region" description="Helical" evidence="6">
    <location>
        <begin position="113"/>
        <end position="133"/>
    </location>
</feature>